<evidence type="ECO:0000313" key="4">
    <source>
        <dbReference type="Proteomes" id="UP000244855"/>
    </source>
</evidence>
<evidence type="ECO:0000256" key="1">
    <source>
        <dbReference type="ARBA" id="ARBA00023242"/>
    </source>
</evidence>
<accession>A0A2V1DN41</accession>
<dbReference type="Pfam" id="PF00172">
    <property type="entry name" value="Zn_clus"/>
    <property type="match status" value="1"/>
</dbReference>
<dbReference type="InterPro" id="IPR001138">
    <property type="entry name" value="Zn2Cys6_DnaBD"/>
</dbReference>
<keyword evidence="4" id="KW-1185">Reference proteome</keyword>
<gene>
    <name evidence="3" type="ORF">DM02DRAFT_529029</name>
</gene>
<keyword evidence="1" id="KW-0539">Nucleus</keyword>
<dbReference type="STRING" id="97972.A0A2V1DN41"/>
<protein>
    <recommendedName>
        <fullName evidence="2">Zn(2)-C6 fungal-type domain-containing protein</fullName>
    </recommendedName>
</protein>
<dbReference type="Proteomes" id="UP000244855">
    <property type="component" value="Unassembled WGS sequence"/>
</dbReference>
<dbReference type="AlphaFoldDB" id="A0A2V1DN41"/>
<dbReference type="OrthoDB" id="5429770at2759"/>
<dbReference type="Gene3D" id="4.10.240.10">
    <property type="entry name" value="Zn(2)-C6 fungal-type DNA-binding domain"/>
    <property type="match status" value="1"/>
</dbReference>
<dbReference type="GO" id="GO:0000981">
    <property type="term" value="F:DNA-binding transcription factor activity, RNA polymerase II-specific"/>
    <property type="evidence" value="ECO:0007669"/>
    <property type="project" value="InterPro"/>
</dbReference>
<reference evidence="3 4" key="1">
    <citation type="journal article" date="2018" name="Sci. Rep.">
        <title>Comparative genomics provides insights into the lifestyle and reveals functional heterogeneity of dark septate endophytic fungi.</title>
        <authorList>
            <person name="Knapp D.G."/>
            <person name="Nemeth J.B."/>
            <person name="Barry K."/>
            <person name="Hainaut M."/>
            <person name="Henrissat B."/>
            <person name="Johnson J."/>
            <person name="Kuo A."/>
            <person name="Lim J.H.P."/>
            <person name="Lipzen A."/>
            <person name="Nolan M."/>
            <person name="Ohm R.A."/>
            <person name="Tamas L."/>
            <person name="Grigoriev I.V."/>
            <person name="Spatafora J.W."/>
            <person name="Nagy L.G."/>
            <person name="Kovacs G.M."/>
        </authorList>
    </citation>
    <scope>NUCLEOTIDE SEQUENCE [LARGE SCALE GENOMIC DNA]</scope>
    <source>
        <strain evidence="3 4">DSE2036</strain>
    </source>
</reference>
<dbReference type="InterPro" id="IPR036864">
    <property type="entry name" value="Zn2-C6_fun-type_DNA-bd_sf"/>
</dbReference>
<dbReference type="PROSITE" id="PS00463">
    <property type="entry name" value="ZN2_CY6_FUNGAL_1"/>
    <property type="match status" value="1"/>
</dbReference>
<dbReference type="PROSITE" id="PS50048">
    <property type="entry name" value="ZN2_CY6_FUNGAL_2"/>
    <property type="match status" value="1"/>
</dbReference>
<dbReference type="InterPro" id="IPR053175">
    <property type="entry name" value="DHMBA_Reg_Transcription_Factor"/>
</dbReference>
<evidence type="ECO:0000259" key="2">
    <source>
        <dbReference type="PROSITE" id="PS50048"/>
    </source>
</evidence>
<sequence length="503" mass="57027">MVYRGKPSKACQRCRERKLRCDLQRPHCNSCLRAGVRCYGYRDTESLRIENETQSVRSKPKLLKGNTYPTVTRPKNVNLSHLPLDLQVQARELFIEYYIQDFSRAWDFLNPYLNSNDIPEHVRLGIDAASLAFLSHHVTSPSAANLGRLKYVSALQKTNAVLQCTNAAQETSTLDATLLLDLFEKILNSGGAAREKSQRAHIEGSLALVKLRGLNNFTDEAGVKKLYRLTINTMISCVSLGSPVPSELFKIREHLSHFMNTKDPKFRSVGVIFNTTTPGEELSQSLPDPWENIERCASLDEQLETISLEASPTWYVFWVDLHYSSERVLDDFYDVYDSRMTTQMWNALRVSRLLLCEEILESLPACQSEKSVRAAQRATAAMDELIKEICASVPQMTDCKNAAKSKLPPNADACISFHGHTVSHFLDNYILLYALYVAGWSRGCQTRQRAWIIKQLIHIGDHFRVKEAALVANILQNQTKNAMSEKPRPWDIYRLLGSYAFAA</sequence>
<dbReference type="GO" id="GO:0008270">
    <property type="term" value="F:zinc ion binding"/>
    <property type="evidence" value="ECO:0007669"/>
    <property type="project" value="InterPro"/>
</dbReference>
<proteinExistence type="predicted"/>
<dbReference type="EMBL" id="KZ805392">
    <property type="protein sequence ID" value="PVH99448.1"/>
    <property type="molecule type" value="Genomic_DNA"/>
</dbReference>
<dbReference type="PANTHER" id="PTHR38791:SF1">
    <property type="entry name" value="TRANSCRIPTION FACTOR, PUTATIVE-RELATED"/>
    <property type="match status" value="1"/>
</dbReference>
<dbReference type="SMART" id="SM00066">
    <property type="entry name" value="GAL4"/>
    <property type="match status" value="1"/>
</dbReference>
<organism evidence="3 4">
    <name type="scientific">Periconia macrospinosa</name>
    <dbReference type="NCBI Taxonomy" id="97972"/>
    <lineage>
        <taxon>Eukaryota</taxon>
        <taxon>Fungi</taxon>
        <taxon>Dikarya</taxon>
        <taxon>Ascomycota</taxon>
        <taxon>Pezizomycotina</taxon>
        <taxon>Dothideomycetes</taxon>
        <taxon>Pleosporomycetidae</taxon>
        <taxon>Pleosporales</taxon>
        <taxon>Massarineae</taxon>
        <taxon>Periconiaceae</taxon>
        <taxon>Periconia</taxon>
    </lineage>
</organism>
<dbReference type="PANTHER" id="PTHR38791">
    <property type="entry name" value="ZN(II)2CYS6 TRANSCRIPTION FACTOR (EUROFUNG)-RELATED-RELATED"/>
    <property type="match status" value="1"/>
</dbReference>
<dbReference type="CDD" id="cd00067">
    <property type="entry name" value="GAL4"/>
    <property type="match status" value="1"/>
</dbReference>
<feature type="domain" description="Zn(2)-C6 fungal-type" evidence="2">
    <location>
        <begin position="10"/>
        <end position="38"/>
    </location>
</feature>
<name>A0A2V1DN41_9PLEO</name>
<evidence type="ECO:0000313" key="3">
    <source>
        <dbReference type="EMBL" id="PVH99448.1"/>
    </source>
</evidence>
<dbReference type="SUPFAM" id="SSF57701">
    <property type="entry name" value="Zn2/Cys6 DNA-binding domain"/>
    <property type="match status" value="1"/>
</dbReference>